<evidence type="ECO:0000313" key="2">
    <source>
        <dbReference type="Proteomes" id="UP000800041"/>
    </source>
</evidence>
<sequence>MTKYTRKESKYYSSFDLLCDEFKNPLCLCGSLYVGFGCQPMHKPLDITHLKSHVHDLVARPSATITSFDQDDGNTSRQIQVHSVS</sequence>
<reference evidence="1" key="1">
    <citation type="journal article" date="2020" name="Stud. Mycol.">
        <title>101 Dothideomycetes genomes: a test case for predicting lifestyles and emergence of pathogens.</title>
        <authorList>
            <person name="Haridas S."/>
            <person name="Albert R."/>
            <person name="Binder M."/>
            <person name="Bloem J."/>
            <person name="Labutti K."/>
            <person name="Salamov A."/>
            <person name="Andreopoulos B."/>
            <person name="Baker S."/>
            <person name="Barry K."/>
            <person name="Bills G."/>
            <person name="Bluhm B."/>
            <person name="Cannon C."/>
            <person name="Castanera R."/>
            <person name="Culley D."/>
            <person name="Daum C."/>
            <person name="Ezra D."/>
            <person name="Gonzalez J."/>
            <person name="Henrissat B."/>
            <person name="Kuo A."/>
            <person name="Liang C."/>
            <person name="Lipzen A."/>
            <person name="Lutzoni F."/>
            <person name="Magnuson J."/>
            <person name="Mondo S."/>
            <person name="Nolan M."/>
            <person name="Ohm R."/>
            <person name="Pangilinan J."/>
            <person name="Park H.-J."/>
            <person name="Ramirez L."/>
            <person name="Alfaro M."/>
            <person name="Sun H."/>
            <person name="Tritt A."/>
            <person name="Yoshinaga Y."/>
            <person name="Zwiers L.-H."/>
            <person name="Turgeon B."/>
            <person name="Goodwin S."/>
            <person name="Spatafora J."/>
            <person name="Crous P."/>
            <person name="Grigoriev I."/>
        </authorList>
    </citation>
    <scope>NUCLEOTIDE SEQUENCE</scope>
    <source>
        <strain evidence="1">CBS 113979</strain>
    </source>
</reference>
<gene>
    <name evidence="1" type="ORF">K402DRAFT_394596</name>
</gene>
<evidence type="ECO:0000313" key="1">
    <source>
        <dbReference type="EMBL" id="KAF1985615.1"/>
    </source>
</evidence>
<dbReference type="AlphaFoldDB" id="A0A6G1GXF3"/>
<name>A0A6G1GXF3_9PEZI</name>
<protein>
    <submittedName>
        <fullName evidence="1">Uncharacterized protein</fullName>
    </submittedName>
</protein>
<keyword evidence="2" id="KW-1185">Reference proteome</keyword>
<dbReference type="EMBL" id="ML977161">
    <property type="protein sequence ID" value="KAF1985615.1"/>
    <property type="molecule type" value="Genomic_DNA"/>
</dbReference>
<accession>A0A6G1GXF3</accession>
<proteinExistence type="predicted"/>
<organism evidence="1 2">
    <name type="scientific">Aulographum hederae CBS 113979</name>
    <dbReference type="NCBI Taxonomy" id="1176131"/>
    <lineage>
        <taxon>Eukaryota</taxon>
        <taxon>Fungi</taxon>
        <taxon>Dikarya</taxon>
        <taxon>Ascomycota</taxon>
        <taxon>Pezizomycotina</taxon>
        <taxon>Dothideomycetes</taxon>
        <taxon>Pleosporomycetidae</taxon>
        <taxon>Aulographales</taxon>
        <taxon>Aulographaceae</taxon>
    </lineage>
</organism>
<dbReference type="Proteomes" id="UP000800041">
    <property type="component" value="Unassembled WGS sequence"/>
</dbReference>